<organism evidence="2 3">
    <name type="scientific">Sarcoptes scabiei</name>
    <name type="common">Itch mite</name>
    <name type="synonym">Acarus scabiei</name>
    <dbReference type="NCBI Taxonomy" id="52283"/>
    <lineage>
        <taxon>Eukaryota</taxon>
        <taxon>Metazoa</taxon>
        <taxon>Ecdysozoa</taxon>
        <taxon>Arthropoda</taxon>
        <taxon>Chelicerata</taxon>
        <taxon>Arachnida</taxon>
        <taxon>Acari</taxon>
        <taxon>Acariformes</taxon>
        <taxon>Sarcoptiformes</taxon>
        <taxon>Astigmata</taxon>
        <taxon>Psoroptidia</taxon>
        <taxon>Sarcoptoidea</taxon>
        <taxon>Sarcoptidae</taxon>
        <taxon>Sarcoptinae</taxon>
        <taxon>Sarcoptes</taxon>
    </lineage>
</organism>
<dbReference type="Proteomes" id="UP000616769">
    <property type="component" value="Unassembled WGS sequence"/>
</dbReference>
<feature type="compositionally biased region" description="Basic and acidic residues" evidence="1">
    <location>
        <begin position="53"/>
        <end position="76"/>
    </location>
</feature>
<comment type="caution">
    <text evidence="2">The sequence shown here is derived from an EMBL/GenBank/DDBJ whole genome shotgun (WGS) entry which is preliminary data.</text>
</comment>
<feature type="compositionally biased region" description="Basic residues" evidence="1">
    <location>
        <begin position="77"/>
        <end position="86"/>
    </location>
</feature>
<protein>
    <submittedName>
        <fullName evidence="2">Uncharacterized protein</fullName>
    </submittedName>
</protein>
<reference evidence="2 3" key="1">
    <citation type="journal article" date="2015" name="Parasit. Vectors">
        <title>Draft genome of the scabies mite.</title>
        <authorList>
            <person name="Rider S.D.Jr."/>
            <person name="Morgan M.S."/>
            <person name="Arlian L.G."/>
        </authorList>
    </citation>
    <scope>NUCLEOTIDE SEQUENCE [LARGE SCALE GENOMIC DNA]</scope>
    <source>
        <strain evidence="2">Arlian Lab</strain>
    </source>
</reference>
<evidence type="ECO:0000256" key="1">
    <source>
        <dbReference type="SAM" id="MobiDB-lite"/>
    </source>
</evidence>
<evidence type="ECO:0000313" key="2">
    <source>
        <dbReference type="EMBL" id="KPM02759.1"/>
    </source>
</evidence>
<feature type="compositionally biased region" description="Low complexity" evidence="1">
    <location>
        <begin position="34"/>
        <end position="46"/>
    </location>
</feature>
<gene>
    <name evidence="2" type="ORF">QR98_0011780</name>
</gene>
<name>A0A131ZW49_SARSC</name>
<dbReference type="OrthoDB" id="308383at2759"/>
<dbReference type="VEuPathDB" id="VectorBase:SSCA009449"/>
<sequence length="120" mass="13650">MIDVDQNDLEDNRQQNDLGDERFDLCSDKRKVESIQSYPSSSMKPSKASKSRINKEKNEILSKKSKLDSKNSDRLKRSTSAKKKSSSKSFVVKISNGLRTNKRAKKISTQKNKGSLRLID</sequence>
<accession>A0A131ZW49</accession>
<feature type="region of interest" description="Disordered" evidence="1">
    <location>
        <begin position="1"/>
        <end position="120"/>
    </location>
</feature>
<feature type="compositionally biased region" description="Basic and acidic residues" evidence="1">
    <location>
        <begin position="10"/>
        <end position="33"/>
    </location>
</feature>
<dbReference type="EMBL" id="JXLN01002806">
    <property type="protein sequence ID" value="KPM02759.1"/>
    <property type="molecule type" value="Genomic_DNA"/>
</dbReference>
<proteinExistence type="predicted"/>
<dbReference type="AlphaFoldDB" id="A0A131ZW49"/>
<evidence type="ECO:0000313" key="3">
    <source>
        <dbReference type="Proteomes" id="UP000616769"/>
    </source>
</evidence>